<feature type="transmembrane region" description="Helical" evidence="4">
    <location>
        <begin position="175"/>
        <end position="195"/>
    </location>
</feature>
<dbReference type="PANTHER" id="PTHR43684">
    <property type="match status" value="1"/>
</dbReference>
<evidence type="ECO:0000256" key="1">
    <source>
        <dbReference type="ARBA" id="ARBA00004275"/>
    </source>
</evidence>
<dbReference type="CDD" id="cd06558">
    <property type="entry name" value="crotonase-like"/>
    <property type="match status" value="1"/>
</dbReference>
<dbReference type="Proteomes" id="UP000245771">
    <property type="component" value="Unassembled WGS sequence"/>
</dbReference>
<reference evidence="5 6" key="1">
    <citation type="journal article" date="2018" name="Mol. Biol. Evol.">
        <title>Broad Genomic Sampling Reveals a Smut Pathogenic Ancestry of the Fungal Clade Ustilaginomycotina.</title>
        <authorList>
            <person name="Kijpornyongpan T."/>
            <person name="Mondo S.J."/>
            <person name="Barry K."/>
            <person name="Sandor L."/>
            <person name="Lee J."/>
            <person name="Lipzen A."/>
            <person name="Pangilinan J."/>
            <person name="LaButti K."/>
            <person name="Hainaut M."/>
            <person name="Henrissat B."/>
            <person name="Grigoriev I.V."/>
            <person name="Spatafora J.W."/>
            <person name="Aime M.C."/>
        </authorList>
    </citation>
    <scope>NUCLEOTIDE SEQUENCE [LARGE SCALE GENOMIC DNA]</scope>
    <source>
        <strain evidence="5 6">MCA 3882</strain>
    </source>
</reference>
<dbReference type="GO" id="GO:0004165">
    <property type="term" value="F:delta(3)-delta(2)-enoyl-CoA isomerase activity"/>
    <property type="evidence" value="ECO:0007669"/>
    <property type="project" value="UniProtKB-ARBA"/>
</dbReference>
<evidence type="ECO:0000256" key="2">
    <source>
        <dbReference type="ARBA" id="ARBA00023140"/>
    </source>
</evidence>
<comment type="subcellular location">
    <subcellularLocation>
        <location evidence="1">Peroxisome</location>
    </subcellularLocation>
</comment>
<organism evidence="5 6">
    <name type="scientific">Meira miltonrushii</name>
    <dbReference type="NCBI Taxonomy" id="1280837"/>
    <lineage>
        <taxon>Eukaryota</taxon>
        <taxon>Fungi</taxon>
        <taxon>Dikarya</taxon>
        <taxon>Basidiomycota</taxon>
        <taxon>Ustilaginomycotina</taxon>
        <taxon>Exobasidiomycetes</taxon>
        <taxon>Exobasidiales</taxon>
        <taxon>Brachybasidiaceae</taxon>
        <taxon>Meira</taxon>
    </lineage>
</organism>
<dbReference type="InParanoid" id="A0A316VNX8"/>
<evidence type="ECO:0000256" key="3">
    <source>
        <dbReference type="ARBA" id="ARBA00023235"/>
    </source>
</evidence>
<sequence>MTLPFTPTRPLPISDDSTSVQISFPLIKSDDGSVEHCGPVAVLTLCSPQKLNAVTMEDMQSLWTYMEWIDEQPQISITVLTGKGRFFSAGADVADPARAKGIPEEIKTLPKDHIKHIIGTRTWTQGRVYSSNGMAMRMMYNHSKLLVAAMNGPVVGIMAAVVALCDLIYTYDNFYLLTPFSQIALVAEAGSSVSFPKKMGLGKAQQALIEGKKMSAKELEEAGFISRIFPSRPTPSDADKKTYTAPILQDVLHHIGDRLLPPNVDMYAVLNTKRIIRETAYMNKNIYEAGMEELLGAEAVFRAGRPQEKFERLAKGGRHKL</sequence>
<dbReference type="InterPro" id="IPR029045">
    <property type="entry name" value="ClpP/crotonase-like_dom_sf"/>
</dbReference>
<dbReference type="GeneID" id="37020112"/>
<keyword evidence="4" id="KW-0812">Transmembrane</keyword>
<dbReference type="RefSeq" id="XP_025358133.1">
    <property type="nucleotide sequence ID" value="XM_025498331.1"/>
</dbReference>
<dbReference type="InterPro" id="IPR051053">
    <property type="entry name" value="ECH/Chromodomain_protein"/>
</dbReference>
<dbReference type="GO" id="GO:0006635">
    <property type="term" value="P:fatty acid beta-oxidation"/>
    <property type="evidence" value="ECO:0007669"/>
    <property type="project" value="TreeGrafter"/>
</dbReference>
<evidence type="ECO:0000256" key="4">
    <source>
        <dbReference type="SAM" id="Phobius"/>
    </source>
</evidence>
<keyword evidence="3" id="KW-0413">Isomerase</keyword>
<dbReference type="AlphaFoldDB" id="A0A316VNX8"/>
<dbReference type="SUPFAM" id="SSF52096">
    <property type="entry name" value="ClpP/crotonase"/>
    <property type="match status" value="1"/>
</dbReference>
<protein>
    <submittedName>
        <fullName evidence="5">ClpP/crotonase</fullName>
    </submittedName>
</protein>
<dbReference type="Pfam" id="PF00378">
    <property type="entry name" value="ECH_1"/>
    <property type="match status" value="2"/>
</dbReference>
<proteinExistence type="predicted"/>
<dbReference type="GO" id="GO:0005782">
    <property type="term" value="C:peroxisomal matrix"/>
    <property type="evidence" value="ECO:0007669"/>
    <property type="project" value="TreeGrafter"/>
</dbReference>
<feature type="transmembrane region" description="Helical" evidence="4">
    <location>
        <begin position="145"/>
        <end position="169"/>
    </location>
</feature>
<keyword evidence="2" id="KW-0576">Peroxisome</keyword>
<name>A0A316VNX8_9BASI</name>
<dbReference type="InterPro" id="IPR001753">
    <property type="entry name" value="Enoyl-CoA_hydra/iso"/>
</dbReference>
<dbReference type="OrthoDB" id="448450at2759"/>
<dbReference type="Gene3D" id="3.90.226.10">
    <property type="entry name" value="2-enoyl-CoA Hydratase, Chain A, domain 1"/>
    <property type="match status" value="1"/>
</dbReference>
<dbReference type="PANTHER" id="PTHR43684:SF1">
    <property type="entry name" value="ENOYL-COA DELTA ISOMERASE 2"/>
    <property type="match status" value="1"/>
</dbReference>
<dbReference type="STRING" id="1280837.A0A316VNX8"/>
<keyword evidence="4" id="KW-0472">Membrane</keyword>
<evidence type="ECO:0000313" key="5">
    <source>
        <dbReference type="EMBL" id="PWN37831.1"/>
    </source>
</evidence>
<accession>A0A316VNX8</accession>
<dbReference type="EMBL" id="KZ819602">
    <property type="protein sequence ID" value="PWN37831.1"/>
    <property type="molecule type" value="Genomic_DNA"/>
</dbReference>
<gene>
    <name evidence="5" type="ORF">FA14DRAFT_159693</name>
</gene>
<evidence type="ECO:0000313" key="6">
    <source>
        <dbReference type="Proteomes" id="UP000245771"/>
    </source>
</evidence>
<keyword evidence="4" id="KW-1133">Transmembrane helix</keyword>
<keyword evidence="6" id="KW-1185">Reference proteome</keyword>